<organism evidence="1 2">
    <name type="scientific">Fusarium decemcellulare</name>
    <dbReference type="NCBI Taxonomy" id="57161"/>
    <lineage>
        <taxon>Eukaryota</taxon>
        <taxon>Fungi</taxon>
        <taxon>Dikarya</taxon>
        <taxon>Ascomycota</taxon>
        <taxon>Pezizomycotina</taxon>
        <taxon>Sordariomycetes</taxon>
        <taxon>Hypocreomycetidae</taxon>
        <taxon>Hypocreales</taxon>
        <taxon>Nectriaceae</taxon>
        <taxon>Fusarium</taxon>
        <taxon>Fusarium decemcellulare species complex</taxon>
    </lineage>
</organism>
<reference evidence="1" key="1">
    <citation type="submission" date="2022-08" db="EMBL/GenBank/DDBJ databases">
        <title>Genome Sequence of Fusarium decemcellulare.</title>
        <authorList>
            <person name="Buettner E."/>
        </authorList>
    </citation>
    <scope>NUCLEOTIDE SEQUENCE</scope>
    <source>
        <strain evidence="1">Babe19</strain>
    </source>
</reference>
<accession>A0ACC1R9I2</accession>
<name>A0ACC1R9I2_9HYPO</name>
<comment type="caution">
    <text evidence="1">The sequence shown here is derived from an EMBL/GenBank/DDBJ whole genome shotgun (WGS) entry which is preliminary data.</text>
</comment>
<gene>
    <name evidence="1" type="ORF">NM208_g17160</name>
</gene>
<dbReference type="EMBL" id="JANRMS010005932">
    <property type="protein sequence ID" value="KAJ3500367.1"/>
    <property type="molecule type" value="Genomic_DNA"/>
</dbReference>
<sequence>MGATTQSPPTPSSSASSVTANEPDVESQKPQAKASHFSLIFDQVGLTDDVLNYKYAGEGTTESPYLVEFLPNDPRNAMNFSQTKKWVITILQAVATLAVAFVSTAYSGGLTSILMDFHVSTEVVILGISMFVLGFAIGPLFWAPLSELYGRQIPFFFSYMALTAFSAGAAGAPTMAALIVLRFFAGAFGSSPLTNAGGVIADMFDARERGLATALFAMAPFLGPTIGPIAGGFLGEHSGWRWVEGMMAIFTGVVWIINSFTIPETYAPYLLRRRAAALSKTTGKVYISKVEAGVLIPALHAVQGGSSATLDSPLQGAHRPAYLDLHGHHLRDSVPLLRCLPYRLPAGPRMETLVRAASLSLVSLLAWCLLLLVPSWTGSGTRVRPRRLGVMHLQRPGYLPRSSIDPHPRWSVLVCLDQRKRYPLDCVHYWLRHLLCWLGVGVLVVDELPRRFL</sequence>
<keyword evidence="2" id="KW-1185">Reference proteome</keyword>
<proteinExistence type="predicted"/>
<protein>
    <submittedName>
        <fullName evidence="1">Uncharacterized protein</fullName>
    </submittedName>
</protein>
<evidence type="ECO:0000313" key="1">
    <source>
        <dbReference type="EMBL" id="KAJ3500367.1"/>
    </source>
</evidence>
<dbReference type="Proteomes" id="UP001148629">
    <property type="component" value="Unassembled WGS sequence"/>
</dbReference>
<evidence type="ECO:0000313" key="2">
    <source>
        <dbReference type="Proteomes" id="UP001148629"/>
    </source>
</evidence>